<keyword evidence="1" id="KW-0812">Transmembrane</keyword>
<dbReference type="EMBL" id="FN692037">
    <property type="protein sequence ID" value="CBL50945.1"/>
    <property type="molecule type" value="Genomic_DNA"/>
</dbReference>
<protein>
    <submittedName>
        <fullName evidence="2">Uncharacterized protein</fullName>
    </submittedName>
</protein>
<sequence length="64" mass="7662">MFNLAFSTAIMGLNFYVQFKKDSSKTNTQIVRWLTIVIFPFNFCQIWHITGNFLLKTCRLSRFY</sequence>
<name>D5GYT6_LACCS</name>
<keyword evidence="1" id="KW-1133">Transmembrane helix</keyword>
<evidence type="ECO:0000313" key="3">
    <source>
        <dbReference type="Proteomes" id="UP000002371"/>
    </source>
</evidence>
<dbReference type="AlphaFoldDB" id="D5GYT6"/>
<reference evidence="2 3" key="1">
    <citation type="journal article" date="2010" name="J. Bacteriol.">
        <title>Genome sequence of Lactobacillus crispatus ST1.</title>
        <authorList>
            <person name="Ojala T."/>
            <person name="Kuparinen V."/>
            <person name="Koskinen J.P."/>
            <person name="Alatalo E."/>
            <person name="Holm L."/>
            <person name="Auvinen P."/>
            <person name="Edelman S."/>
            <person name="Westerlund-Wikstrom B."/>
            <person name="Korhonen T.K."/>
            <person name="Paulin L."/>
            <person name="Kankainen M."/>
        </authorList>
    </citation>
    <scope>NUCLEOTIDE SEQUENCE [LARGE SCALE GENOMIC DNA]</scope>
    <source>
        <strain evidence="2 3">ST1</strain>
    </source>
</reference>
<feature type="transmembrane region" description="Helical" evidence="1">
    <location>
        <begin position="30"/>
        <end position="55"/>
    </location>
</feature>
<evidence type="ECO:0000256" key="1">
    <source>
        <dbReference type="SAM" id="Phobius"/>
    </source>
</evidence>
<dbReference type="HOGENOM" id="CLU_2862097_0_0_9"/>
<gene>
    <name evidence="2" type="ordered locus">LCRIS_01498</name>
</gene>
<evidence type="ECO:0000313" key="2">
    <source>
        <dbReference type="EMBL" id="CBL50945.1"/>
    </source>
</evidence>
<dbReference type="eggNOG" id="ENOG5030ARY">
    <property type="taxonomic scope" value="Bacteria"/>
</dbReference>
<accession>D5GYT6</accession>
<organism evidence="2 3">
    <name type="scientific">Lactobacillus crispatus (strain ST1)</name>
    <dbReference type="NCBI Taxonomy" id="748671"/>
    <lineage>
        <taxon>Bacteria</taxon>
        <taxon>Bacillati</taxon>
        <taxon>Bacillota</taxon>
        <taxon>Bacilli</taxon>
        <taxon>Lactobacillales</taxon>
        <taxon>Lactobacillaceae</taxon>
        <taxon>Lactobacillus</taxon>
    </lineage>
</organism>
<dbReference type="Proteomes" id="UP000002371">
    <property type="component" value="Chromosome"/>
</dbReference>
<reference key="2">
    <citation type="submission" date="2010-03" db="EMBL/GenBank/DDBJ databases">
        <title>Genome Sequence of Lactobacillus crispatus ST1.</title>
        <authorList>
            <person name="Ojala T."/>
            <person name="Kuparinen V."/>
            <person name="Koskinen J.P."/>
            <person name="Alatalo E."/>
            <person name="Holm L."/>
            <person name="Auvinen P."/>
            <person name="Edelman S."/>
            <person name="Westerlund-Wikstroem B."/>
            <person name="Korhonen T.K."/>
            <person name="Paulin L."/>
            <person name="Kankainen M."/>
        </authorList>
    </citation>
    <scope>NUCLEOTIDE SEQUENCE</scope>
    <source>
        <strain>ST1</strain>
    </source>
</reference>
<proteinExistence type="predicted"/>
<keyword evidence="1" id="KW-0472">Membrane</keyword>
<dbReference type="KEGG" id="lcr:LCRIS_01498"/>